<dbReference type="PANTHER" id="PTHR32305">
    <property type="match status" value="1"/>
</dbReference>
<feature type="region of interest" description="Disordered" evidence="1">
    <location>
        <begin position="281"/>
        <end position="352"/>
    </location>
</feature>
<dbReference type="EMBL" id="PYAL01000001">
    <property type="protein sequence ID" value="RXN93409.1"/>
    <property type="molecule type" value="Genomic_DNA"/>
</dbReference>
<protein>
    <submittedName>
        <fullName evidence="2">Uncharacterized protein</fullName>
    </submittedName>
</protein>
<sequence length="842" mass="92792">YTRTYTYDLGGNLTSLGSTDWTGPSATRNLVVGRTSNRAVSTARYPGPTQDNIDTYFDAAGKSICVDGNANQPMYWTPLHQLYCVVTTYRTSSGGNGAWDNSDREQYAYDGDGQRVRKYGSSQAGSAWNHVDTRYLPGLELRNNTGTGEQLEVIVLDDGARVLNWAGGAGKPTNIPNLQLRYQYNDRQNSCTIETDQDGGIISQEEYYPYGGTAVLASRTTSEVNYKFIRYSGKERDVTGLYYYGVRYYQPWIGRWINPDPGGTVDGQNLYCMVGNNPSTDVDQTGLAKKKRSKDEQGLPESKIARMSGPTASASSGPAPGNQDLGPLSLDIPESSTFGPSTSASSGEQGRREDLLKLLRSPIPAPPPLSEEEKAIRMKSPLLYDLLHASGSSGASGLWTSATQGRDAANQMREITELLPARTGQPNTPIDRSISSLGRESRGYVDEWAKGLSSGRCLVLPRTGGWCTPSVALTAQEQAEEPFRATEETFLHGTAAVVETLAAMIRVHVATDELVDIAPVPPGTGNTVVYGNSMLKEFEDAFSPNSLPPVRPDLENEIEGAMSKLCLDAFEHAGIEGVISTDLSEQDIDYDFADRAKGYAFAVYATERAAYIIPGVVNLNVGLSDMPWYKGRGPLFRRMKVKEKQTGKEVTRSVYLKPKTDGQIKEFIKWVNTRLEENGHLPLHAVLEKRFKDFCGRDTTAEDFPPHHKYEPACNREMPALAGVMGTHAETILYNRLLTEIFKDYHGADLEKKEHLANKLFLKYIGVFTMQLLNAKKRVESGIVPFPLFAPCIGCKTMMGPGGMAFQYARIAKSFAENQKDILSVPFDQRNDYLKGKYGFLR</sequence>
<dbReference type="NCBIfam" id="TIGR03696">
    <property type="entry name" value="Rhs_assc_core"/>
    <property type="match status" value="1"/>
</dbReference>
<dbReference type="Proteomes" id="UP000290849">
    <property type="component" value="Unassembled WGS sequence"/>
</dbReference>
<evidence type="ECO:0000313" key="2">
    <source>
        <dbReference type="EMBL" id="RXN93409.1"/>
    </source>
</evidence>
<comment type="caution">
    <text evidence="2">The sequence shown here is derived from an EMBL/GenBank/DDBJ whole genome shotgun (WGS) entry which is preliminary data.</text>
</comment>
<name>A0A4Q1HQZ5_9BURK</name>
<keyword evidence="3" id="KW-1185">Reference proteome</keyword>
<feature type="compositionally biased region" description="Low complexity" evidence="1">
    <location>
        <begin position="308"/>
        <end position="321"/>
    </location>
</feature>
<proteinExistence type="predicted"/>
<feature type="compositionally biased region" description="Low complexity" evidence="1">
    <location>
        <begin position="335"/>
        <end position="347"/>
    </location>
</feature>
<dbReference type="InterPro" id="IPR022385">
    <property type="entry name" value="Rhs_assc_core"/>
</dbReference>
<feature type="non-terminal residue" evidence="2">
    <location>
        <position position="1"/>
    </location>
</feature>
<evidence type="ECO:0000313" key="3">
    <source>
        <dbReference type="Proteomes" id="UP000290849"/>
    </source>
</evidence>
<organism evidence="2 3">
    <name type="scientific">Achromobacter aloeverae</name>
    <dbReference type="NCBI Taxonomy" id="1750518"/>
    <lineage>
        <taxon>Bacteria</taxon>
        <taxon>Pseudomonadati</taxon>
        <taxon>Pseudomonadota</taxon>
        <taxon>Betaproteobacteria</taxon>
        <taxon>Burkholderiales</taxon>
        <taxon>Alcaligenaceae</taxon>
        <taxon>Achromobacter</taxon>
    </lineage>
</organism>
<dbReference type="InterPro" id="IPR050708">
    <property type="entry name" value="T6SS_VgrG/RHS"/>
</dbReference>
<reference evidence="2 3" key="1">
    <citation type="journal article" date="2017" name="Int. J. Syst. Evol. Microbiol.">
        <title>Achromobacter aloeverae sp. nov., isolated from the root of Aloe vera (L.) Burm.f.</title>
        <authorList>
            <person name="Kuncharoen N."/>
            <person name="Muramatsu Y."/>
            <person name="Shibata C."/>
            <person name="Kamakura Y."/>
            <person name="Nakagawa Y."/>
            <person name="Tanasupawat S."/>
        </authorList>
    </citation>
    <scope>NUCLEOTIDE SEQUENCE [LARGE SCALE GENOMIC DNA]</scope>
    <source>
        <strain evidence="2 3">AVA-1</strain>
    </source>
</reference>
<dbReference type="AlphaFoldDB" id="A0A4Q1HQZ5"/>
<dbReference type="PANTHER" id="PTHR32305:SF15">
    <property type="entry name" value="PROTEIN RHSA-RELATED"/>
    <property type="match status" value="1"/>
</dbReference>
<accession>A0A4Q1HQZ5</accession>
<gene>
    <name evidence="2" type="ORF">C7R54_06890</name>
</gene>
<dbReference type="Gene3D" id="2.180.10.10">
    <property type="entry name" value="RHS repeat-associated core"/>
    <property type="match status" value="1"/>
</dbReference>
<evidence type="ECO:0000256" key="1">
    <source>
        <dbReference type="SAM" id="MobiDB-lite"/>
    </source>
</evidence>
<dbReference type="RefSeq" id="WP_192903600.1">
    <property type="nucleotide sequence ID" value="NZ_PYAL01000001.1"/>
</dbReference>